<name>A0ABS1BTH8_9NEIS</name>
<evidence type="ECO:0000313" key="3">
    <source>
        <dbReference type="EMBL" id="MBK0396601.1"/>
    </source>
</evidence>
<accession>A0ABS1BTH8</accession>
<evidence type="ECO:0000256" key="2">
    <source>
        <dbReference type="RuleBase" id="RU362080"/>
    </source>
</evidence>
<dbReference type="InterPro" id="IPR006442">
    <property type="entry name" value="Antitoxin_Phd/YefM"/>
</dbReference>
<dbReference type="RefSeq" id="WP_200522649.1">
    <property type="nucleotide sequence ID" value="NZ_JAEHNZ010000002.1"/>
</dbReference>
<proteinExistence type="inferred from homology"/>
<dbReference type="SUPFAM" id="SSF143120">
    <property type="entry name" value="YefM-like"/>
    <property type="match status" value="1"/>
</dbReference>
<dbReference type="EMBL" id="JAEHNZ010000002">
    <property type="protein sequence ID" value="MBK0396601.1"/>
    <property type="molecule type" value="Genomic_DNA"/>
</dbReference>
<keyword evidence="4" id="KW-1185">Reference proteome</keyword>
<dbReference type="Gene3D" id="3.40.1620.10">
    <property type="entry name" value="YefM-like domain"/>
    <property type="match status" value="1"/>
</dbReference>
<comment type="caution">
    <text evidence="3">The sequence shown here is derived from an EMBL/GenBank/DDBJ whole genome shotgun (WGS) entry which is preliminary data.</text>
</comment>
<reference evidence="3 4" key="1">
    <citation type="journal article" date="2021" name="Pathogens">
        <title>Isolation and Characterization of Kingella bonacorsii sp. nov., A Novel Kingella Species Detected in a Stable Periodontitis Subject.</title>
        <authorList>
            <person name="Antezack A."/>
            <person name="Boxberger M."/>
            <person name="Rolland C."/>
            <person name="Monnet-Corti V."/>
            <person name="La Scola B."/>
        </authorList>
    </citation>
    <scope>NUCLEOTIDE SEQUENCE [LARGE SCALE GENOMIC DNA]</scope>
    <source>
        <strain evidence="3 4">Marseille-Q4569</strain>
    </source>
</reference>
<evidence type="ECO:0000313" key="4">
    <source>
        <dbReference type="Proteomes" id="UP000614058"/>
    </source>
</evidence>
<evidence type="ECO:0000256" key="1">
    <source>
        <dbReference type="ARBA" id="ARBA00009981"/>
    </source>
</evidence>
<sequence>MQTISSREFNQNVAKAKNMSDTAPVCITDRGEPAYVLMNYAAYQSLNKHPKSNAERLGMSVEDLELVGEVEFPRCIIADREELF</sequence>
<gene>
    <name evidence="3" type="ORF">JDW22_08450</name>
</gene>
<comment type="similarity">
    <text evidence="1 2">Belongs to the phD/YefM antitoxin family.</text>
</comment>
<organism evidence="3 4">
    <name type="scientific">Kingella bonacorsii</name>
    <dbReference type="NCBI Taxonomy" id="2796361"/>
    <lineage>
        <taxon>Bacteria</taxon>
        <taxon>Pseudomonadati</taxon>
        <taxon>Pseudomonadota</taxon>
        <taxon>Betaproteobacteria</taxon>
        <taxon>Neisseriales</taxon>
        <taxon>Neisseriaceae</taxon>
        <taxon>Kingella</taxon>
    </lineage>
</organism>
<protein>
    <recommendedName>
        <fullName evidence="2">Antitoxin</fullName>
    </recommendedName>
</protein>
<dbReference type="NCBIfam" id="TIGR01552">
    <property type="entry name" value="phd_fam"/>
    <property type="match status" value="1"/>
</dbReference>
<dbReference type="Proteomes" id="UP000614058">
    <property type="component" value="Unassembled WGS sequence"/>
</dbReference>
<dbReference type="InterPro" id="IPR036165">
    <property type="entry name" value="YefM-like_sf"/>
</dbReference>
<comment type="function">
    <text evidence="2">Antitoxin component of a type II toxin-antitoxin (TA) system.</text>
</comment>
<dbReference type="Pfam" id="PF02604">
    <property type="entry name" value="PhdYeFM_antitox"/>
    <property type="match status" value="1"/>
</dbReference>